<dbReference type="EMBL" id="SGXA01000003">
    <property type="protein sequence ID" value="RZS69257.1"/>
    <property type="molecule type" value="Genomic_DNA"/>
</dbReference>
<proteinExistence type="inferred from homology"/>
<dbReference type="PANTHER" id="PTHR11803:SF59">
    <property type="entry name" value="ENDORIBONUCLEASE"/>
    <property type="match status" value="1"/>
</dbReference>
<dbReference type="Gene3D" id="3.30.1330.40">
    <property type="entry name" value="RutC-like"/>
    <property type="match status" value="1"/>
</dbReference>
<dbReference type="RefSeq" id="WP_130543607.1">
    <property type="nucleotide sequence ID" value="NZ_CP042431.1"/>
</dbReference>
<comment type="similarity">
    <text evidence="1">Belongs to the RutC family.</text>
</comment>
<dbReference type="Pfam" id="PF01042">
    <property type="entry name" value="Ribonuc_L-PSP"/>
    <property type="match status" value="1"/>
</dbReference>
<dbReference type="OrthoDB" id="9803101at2"/>
<accession>A0A4Q7MMJ7</accession>
<dbReference type="CDD" id="cd00448">
    <property type="entry name" value="YjgF_YER057c_UK114_family"/>
    <property type="match status" value="1"/>
</dbReference>
<dbReference type="AlphaFoldDB" id="A0A4Q7MMJ7"/>
<reference evidence="2 3" key="1">
    <citation type="submission" date="2019-02" db="EMBL/GenBank/DDBJ databases">
        <title>Genomic Encyclopedia of Type Strains, Phase IV (KMG-IV): sequencing the most valuable type-strain genomes for metagenomic binning, comparative biology and taxonomic classification.</title>
        <authorList>
            <person name="Goeker M."/>
        </authorList>
    </citation>
    <scope>NUCLEOTIDE SEQUENCE [LARGE SCALE GENOMIC DNA]</scope>
    <source>
        <strain evidence="2 3">DSM 18116</strain>
    </source>
</reference>
<dbReference type="GO" id="GO:0019239">
    <property type="term" value="F:deaminase activity"/>
    <property type="evidence" value="ECO:0007669"/>
    <property type="project" value="TreeGrafter"/>
</dbReference>
<name>A0A4Q7MMJ7_9BACT</name>
<dbReference type="PANTHER" id="PTHR11803">
    <property type="entry name" value="2-IMINOBUTANOATE/2-IMINOPROPANOATE DEAMINASE RIDA"/>
    <property type="match status" value="1"/>
</dbReference>
<dbReference type="SUPFAM" id="SSF55298">
    <property type="entry name" value="YjgF-like"/>
    <property type="match status" value="1"/>
</dbReference>
<protein>
    <submittedName>
        <fullName evidence="2">2-iminobutanoate/2-iminopropanoate deaminase</fullName>
    </submittedName>
</protein>
<dbReference type="Proteomes" id="UP000293874">
    <property type="component" value="Unassembled WGS sequence"/>
</dbReference>
<dbReference type="InterPro" id="IPR006175">
    <property type="entry name" value="YjgF/YER057c/UK114"/>
</dbReference>
<dbReference type="FunFam" id="3.30.1330.40:FF:000001">
    <property type="entry name" value="L-PSP family endoribonuclease"/>
    <property type="match status" value="1"/>
</dbReference>
<evidence type="ECO:0000313" key="3">
    <source>
        <dbReference type="Proteomes" id="UP000293874"/>
    </source>
</evidence>
<comment type="caution">
    <text evidence="2">The sequence shown here is derived from an EMBL/GenBank/DDBJ whole genome shotgun (WGS) entry which is preliminary data.</text>
</comment>
<gene>
    <name evidence="2" type="ORF">EV199_5093</name>
</gene>
<dbReference type="GO" id="GO:0005829">
    <property type="term" value="C:cytosol"/>
    <property type="evidence" value="ECO:0007669"/>
    <property type="project" value="TreeGrafter"/>
</dbReference>
<dbReference type="InterPro" id="IPR035959">
    <property type="entry name" value="RutC-like_sf"/>
</dbReference>
<keyword evidence="3" id="KW-1185">Reference proteome</keyword>
<organism evidence="2 3">
    <name type="scientific">Pseudobacter ginsenosidimutans</name>
    <dbReference type="NCBI Taxonomy" id="661488"/>
    <lineage>
        <taxon>Bacteria</taxon>
        <taxon>Pseudomonadati</taxon>
        <taxon>Bacteroidota</taxon>
        <taxon>Chitinophagia</taxon>
        <taxon>Chitinophagales</taxon>
        <taxon>Chitinophagaceae</taxon>
        <taxon>Pseudobacter</taxon>
    </lineage>
</organism>
<evidence type="ECO:0000256" key="1">
    <source>
        <dbReference type="ARBA" id="ARBA00010552"/>
    </source>
</evidence>
<sequence length="129" mass="14201">MKQEIIHPENAGKGFTTGAYSAAVEIDGWVYVSGQGPIDFTTSEFKLGSIEEETKLTMHNIESILRAAGCTMNDIVKCNVHLSDINLFAGFNQEYSKWFSGVKPARTTVQSGLGYNIKVEIDAIARKPR</sequence>
<evidence type="ECO:0000313" key="2">
    <source>
        <dbReference type="EMBL" id="RZS69257.1"/>
    </source>
</evidence>